<evidence type="ECO:0000313" key="2">
    <source>
        <dbReference type="EMBL" id="ANO49968.1"/>
    </source>
</evidence>
<keyword evidence="1" id="KW-0732">Signal</keyword>
<name>A0A193LBX1_9GAMM</name>
<feature type="signal peptide" evidence="1">
    <location>
        <begin position="1"/>
        <end position="22"/>
    </location>
</feature>
<reference evidence="2 3" key="1">
    <citation type="submission" date="2016-06" db="EMBL/GenBank/DDBJ databases">
        <title>Complete genome sequence of a deep-branching marine Gamma Proteobacterium Woeseia oceani type strain XK5.</title>
        <authorList>
            <person name="Mu D."/>
            <person name="Du Z."/>
        </authorList>
    </citation>
    <scope>NUCLEOTIDE SEQUENCE [LARGE SCALE GENOMIC DNA]</scope>
    <source>
        <strain evidence="2 3">XK5</strain>
    </source>
</reference>
<dbReference type="OrthoDB" id="9793561at2"/>
<organism evidence="2 3">
    <name type="scientific">Woeseia oceani</name>
    <dbReference type="NCBI Taxonomy" id="1548547"/>
    <lineage>
        <taxon>Bacteria</taxon>
        <taxon>Pseudomonadati</taxon>
        <taxon>Pseudomonadota</taxon>
        <taxon>Gammaproteobacteria</taxon>
        <taxon>Woeseiales</taxon>
        <taxon>Woeseiaceae</taxon>
        <taxon>Woeseia</taxon>
    </lineage>
</organism>
<dbReference type="Pfam" id="PF09694">
    <property type="entry name" value="Gcw_chp"/>
    <property type="match status" value="1"/>
</dbReference>
<dbReference type="EMBL" id="CP016268">
    <property type="protein sequence ID" value="ANO49968.1"/>
    <property type="molecule type" value="Genomic_DNA"/>
</dbReference>
<dbReference type="KEGG" id="woc:BA177_00900"/>
<protein>
    <recommendedName>
        <fullName evidence="4">Outer membrane protein beta-barrel domain-containing protein</fullName>
    </recommendedName>
</protein>
<dbReference type="RefSeq" id="WP_068611911.1">
    <property type="nucleotide sequence ID" value="NZ_CP016268.1"/>
</dbReference>
<evidence type="ECO:0000256" key="1">
    <source>
        <dbReference type="SAM" id="SignalP"/>
    </source>
</evidence>
<proteinExistence type="predicted"/>
<dbReference type="NCBIfam" id="TIGR02001">
    <property type="entry name" value="gcw_chp"/>
    <property type="match status" value="1"/>
</dbReference>
<feature type="chain" id="PRO_5008260006" description="Outer membrane protein beta-barrel domain-containing protein" evidence="1">
    <location>
        <begin position="23"/>
        <end position="206"/>
    </location>
</feature>
<dbReference type="STRING" id="1548547.BA177_00900"/>
<dbReference type="InterPro" id="IPR010239">
    <property type="entry name" value="CHP02001"/>
</dbReference>
<accession>A0A193LBX1</accession>
<evidence type="ECO:0008006" key="4">
    <source>
        <dbReference type="Google" id="ProtNLM"/>
    </source>
</evidence>
<dbReference type="AlphaFoldDB" id="A0A193LBX1"/>
<sequence>MNKTIRSGLLPALLLLASTAQAELSANAGWVSDYYYRGLMQHSSSASAGIDYTEGGFYAGTWGADVGDGMEVDGYFGWDGEYEDFTFGAGFTGYYYTGDFDDTYQEVNLRFGYGIFSAEYAVGEYENFDGPTQDYGYYALTLEKDGLYGKYAGFNKDFDGDYLEFGYGFSVAELDLSIALIVADDPVTSDTDEALIFGIGKTFQIK</sequence>
<gene>
    <name evidence="2" type="ORF">BA177_00900</name>
</gene>
<evidence type="ECO:0000313" key="3">
    <source>
        <dbReference type="Proteomes" id="UP000092695"/>
    </source>
</evidence>
<dbReference type="Proteomes" id="UP000092695">
    <property type="component" value="Chromosome"/>
</dbReference>
<keyword evidence="3" id="KW-1185">Reference proteome</keyword>